<evidence type="ECO:0000313" key="2">
    <source>
        <dbReference type="Proteomes" id="UP001056381"/>
    </source>
</evidence>
<dbReference type="GO" id="GO:0006040">
    <property type="term" value="P:amino sugar metabolic process"/>
    <property type="evidence" value="ECO:0007669"/>
    <property type="project" value="InterPro"/>
</dbReference>
<gene>
    <name evidence="1" type="ORF">M9B40_04820</name>
</gene>
<dbReference type="GO" id="GO:0009254">
    <property type="term" value="P:peptidoglycan turnover"/>
    <property type="evidence" value="ECO:0007669"/>
    <property type="project" value="InterPro"/>
</dbReference>
<dbReference type="AlphaFoldDB" id="A0A9Q8X2A3"/>
<proteinExistence type="predicted"/>
<keyword evidence="2" id="KW-1185">Reference proteome</keyword>
<organism evidence="1 2">
    <name type="scientific">SAR86 cluster bacterium</name>
    <dbReference type="NCBI Taxonomy" id="2030880"/>
    <lineage>
        <taxon>Bacteria</taxon>
        <taxon>Pseudomonadati</taxon>
        <taxon>Pseudomonadota</taxon>
        <taxon>Gammaproteobacteria</taxon>
        <taxon>SAR86 cluster</taxon>
    </lineage>
</organism>
<dbReference type="EC" id="2.7.1.170" evidence="1"/>
<dbReference type="GO" id="GO:0005524">
    <property type="term" value="F:ATP binding"/>
    <property type="evidence" value="ECO:0007669"/>
    <property type="project" value="InterPro"/>
</dbReference>
<dbReference type="InterPro" id="IPR005338">
    <property type="entry name" value="Anhydro_N_Ac-Mur_kinase"/>
</dbReference>
<dbReference type="Proteomes" id="UP001056381">
    <property type="component" value="Chromosome"/>
</dbReference>
<dbReference type="GO" id="GO:0016301">
    <property type="term" value="F:kinase activity"/>
    <property type="evidence" value="ECO:0007669"/>
    <property type="project" value="UniProtKB-KW"/>
</dbReference>
<evidence type="ECO:0000313" key="1">
    <source>
        <dbReference type="EMBL" id="URQ63047.1"/>
    </source>
</evidence>
<accession>A0A9Q8X2A3</accession>
<dbReference type="Pfam" id="PF03702">
    <property type="entry name" value="AnmK"/>
    <property type="match status" value="1"/>
</dbReference>
<dbReference type="Gene3D" id="3.30.420.40">
    <property type="match status" value="2"/>
</dbReference>
<protein>
    <submittedName>
        <fullName evidence="1">Anhydro-N-acetylmuramic acid kinase</fullName>
        <ecNumber evidence="1">2.7.1.170</ecNumber>
    </submittedName>
</protein>
<keyword evidence="1" id="KW-0418">Kinase</keyword>
<dbReference type="PANTHER" id="PTHR30605:SF0">
    <property type="entry name" value="ANHYDRO-N-ACETYLMURAMIC ACID KINASE"/>
    <property type="match status" value="1"/>
</dbReference>
<dbReference type="GO" id="GO:0016773">
    <property type="term" value="F:phosphotransferase activity, alcohol group as acceptor"/>
    <property type="evidence" value="ECO:0007669"/>
    <property type="project" value="InterPro"/>
</dbReference>
<reference evidence="1" key="1">
    <citation type="submission" date="2022-05" db="EMBL/GenBank/DDBJ databases">
        <title>Single-amplified genomics reveal most streamlined microbe among free-living bacteria.</title>
        <authorList>
            <person name="Roda-Garcia J."/>
            <person name="Haro-Moreno J.M."/>
            <person name="Rodriguez-Valera F."/>
            <person name="Almagro-Moreno S."/>
            <person name="Lopez-Perez M."/>
        </authorList>
    </citation>
    <scope>NUCLEOTIDE SEQUENCE</scope>
    <source>
        <strain evidence="1">TMED112-D2-2</strain>
    </source>
</reference>
<name>A0A9Q8X2A3_9GAMM</name>
<sequence length="330" mass="37169">MGNNSAFIGIMSGTSKDALDGGLYVFEESKKLFKFHHLQSMNFSKQYKNFQSTELINEEITNKSIELVKKILEQVKHTPSGIAFSGQTIKHTDSESIQAGNPQLIADSTGIKVYSDFRNWDIKNGGKGAPLIPAFHEFLFSEGSETKLIINIGGIANGTHLSDTGINIASDIGPGNCLLDYAASKIVNIDFDKDGKIASRGKINKKLFEELINNFPENIYPRADDLKVYTEYFFKNFESLKKLPLNDLFRTLTEVTAEMIFKFFVFCERPEKVIFHGGGTLNSFLMERIEKKIEKKLHTTDDFGVPSKYVESAGFAYLAYKKRSEIFFPK</sequence>
<dbReference type="SUPFAM" id="SSF53067">
    <property type="entry name" value="Actin-like ATPase domain"/>
    <property type="match status" value="1"/>
</dbReference>
<dbReference type="InterPro" id="IPR043129">
    <property type="entry name" value="ATPase_NBD"/>
</dbReference>
<dbReference type="PANTHER" id="PTHR30605">
    <property type="entry name" value="ANHYDRO-N-ACETYLMURAMIC ACID KINASE"/>
    <property type="match status" value="1"/>
</dbReference>
<dbReference type="EMBL" id="CP097966">
    <property type="protein sequence ID" value="URQ63047.1"/>
    <property type="molecule type" value="Genomic_DNA"/>
</dbReference>
<keyword evidence="1" id="KW-0808">Transferase</keyword>